<evidence type="ECO:0000256" key="1">
    <source>
        <dbReference type="SAM" id="SignalP"/>
    </source>
</evidence>
<reference evidence="3" key="1">
    <citation type="submission" date="2013-10" db="EMBL/GenBank/DDBJ databases">
        <title>Genome sequencing of Onchocerca volvulus.</title>
        <authorList>
            <person name="Cotton J."/>
            <person name="Tsai J."/>
            <person name="Stanley E."/>
            <person name="Tracey A."/>
            <person name="Holroyd N."/>
            <person name="Lustigman S."/>
            <person name="Berriman M."/>
        </authorList>
    </citation>
    <scope>NUCLEOTIDE SEQUENCE</scope>
</reference>
<keyword evidence="3" id="KW-1185">Reference proteome</keyword>
<dbReference type="EMBL" id="CMVM020000024">
    <property type="status" value="NOT_ANNOTATED_CDS"/>
    <property type="molecule type" value="Genomic_DNA"/>
</dbReference>
<feature type="chain" id="PRO_5035835393" description="ZP domain-containing protein" evidence="1">
    <location>
        <begin position="19"/>
        <end position="279"/>
    </location>
</feature>
<protein>
    <recommendedName>
        <fullName evidence="4">ZP domain-containing protein</fullName>
    </recommendedName>
</protein>
<feature type="signal peptide" evidence="1">
    <location>
        <begin position="1"/>
        <end position="18"/>
    </location>
</feature>
<evidence type="ECO:0008006" key="4">
    <source>
        <dbReference type="Google" id="ProtNLM"/>
    </source>
</evidence>
<accession>A0A8R1TK64</accession>
<evidence type="ECO:0000313" key="2">
    <source>
        <dbReference type="EnsemblMetazoa" id="OVOC1104.1"/>
    </source>
</evidence>
<sequence>MSYYFYILYLLSVQMITAEINKCVECASKNLKGRWGLTGFAQTFRDHSFTTTCTLGTDTEHYIRCSGSCMTYLFQDPDNTDTSDVGLMVVRGCHQRLLGIQSTIFNNQALNGSYCEYDKDLERLDSHGNKVYIKALVEFCTGEACNTKVKDFSIATTCSGPANLINNSDRMCYSCNAMEKNCMHKQEHCSKKFCSKTVIKFKDLHAVHKACTDINLLGNANGCTSSDIVAIPGNLLKLRGDIAENCIYSCEVYWRCKDNYGVCVPPNGCEQTCQKRPKP</sequence>
<evidence type="ECO:0000313" key="3">
    <source>
        <dbReference type="Proteomes" id="UP000024404"/>
    </source>
</evidence>
<proteinExistence type="predicted"/>
<dbReference type="EnsemblMetazoa" id="OVOC1104.1">
    <property type="protein sequence ID" value="OVOC1104.1"/>
    <property type="gene ID" value="WBGene00237913"/>
</dbReference>
<keyword evidence="1" id="KW-0732">Signal</keyword>
<dbReference type="OMA" id="CYCKDKQ"/>
<dbReference type="Proteomes" id="UP000024404">
    <property type="component" value="Unassembled WGS sequence"/>
</dbReference>
<name>A0A8R1TK64_ONCVO</name>
<reference evidence="2" key="2">
    <citation type="submission" date="2022-06" db="UniProtKB">
        <authorList>
            <consortium name="EnsemblMetazoa"/>
        </authorList>
    </citation>
    <scope>IDENTIFICATION</scope>
</reference>
<dbReference type="AlphaFoldDB" id="A0A8R1TK64"/>
<organism evidence="2 3">
    <name type="scientific">Onchocerca volvulus</name>
    <dbReference type="NCBI Taxonomy" id="6282"/>
    <lineage>
        <taxon>Eukaryota</taxon>
        <taxon>Metazoa</taxon>
        <taxon>Ecdysozoa</taxon>
        <taxon>Nematoda</taxon>
        <taxon>Chromadorea</taxon>
        <taxon>Rhabditida</taxon>
        <taxon>Spirurina</taxon>
        <taxon>Spiruromorpha</taxon>
        <taxon>Filarioidea</taxon>
        <taxon>Onchocercidae</taxon>
        <taxon>Onchocerca</taxon>
    </lineage>
</organism>